<dbReference type="InterPro" id="IPR016024">
    <property type="entry name" value="ARM-type_fold"/>
</dbReference>
<dbReference type="AlphaFoldDB" id="A0AA97I4X4"/>
<organism evidence="1 2">
    <name type="scientific">Methanochimaera problematica</name>
    <dbReference type="NCBI Taxonomy" id="2609417"/>
    <lineage>
        <taxon>Archaea</taxon>
        <taxon>Methanobacteriati</taxon>
        <taxon>Methanobacteriota</taxon>
        <taxon>Stenosarchaea group</taxon>
        <taxon>Methanomicrobia</taxon>
        <taxon>Methanomicrobiales</taxon>
        <taxon>Methanomicrobiaceae</taxon>
        <taxon>Methanochimaera</taxon>
    </lineage>
</organism>
<keyword evidence="2" id="KW-1185">Reference proteome</keyword>
<dbReference type="Pfam" id="PF13646">
    <property type="entry name" value="HEAT_2"/>
    <property type="match status" value="1"/>
</dbReference>
<dbReference type="SUPFAM" id="SSF48371">
    <property type="entry name" value="ARM repeat"/>
    <property type="match status" value="1"/>
</dbReference>
<evidence type="ECO:0000313" key="2">
    <source>
        <dbReference type="Proteomes" id="UP001301797"/>
    </source>
</evidence>
<name>A0AA97I4X4_9EURY</name>
<dbReference type="Gene3D" id="1.25.10.10">
    <property type="entry name" value="Leucine-rich Repeat Variant"/>
    <property type="match status" value="1"/>
</dbReference>
<gene>
    <name evidence="1" type="ORF">F1737_09085</name>
</gene>
<evidence type="ECO:0000313" key="1">
    <source>
        <dbReference type="EMBL" id="WOF16831.1"/>
    </source>
</evidence>
<reference evidence="1 2" key="1">
    <citation type="submission" date="2019-09" db="EMBL/GenBank/DDBJ databases">
        <title>The complete genome of Methanoplanus sp. FWC-SCC4.</title>
        <authorList>
            <person name="Chen S.-C."/>
            <person name="Zhou Y.-Z."/>
            <person name="Lai M.-C."/>
        </authorList>
    </citation>
    <scope>NUCLEOTIDE SEQUENCE [LARGE SCALE GENOMIC DNA]</scope>
    <source>
        <strain evidence="1 2">FWC-SCC4</strain>
    </source>
</reference>
<dbReference type="InterPro" id="IPR011989">
    <property type="entry name" value="ARM-like"/>
</dbReference>
<protein>
    <submittedName>
        <fullName evidence="1">HEAT repeat domain-containing protein</fullName>
    </submittedName>
</protein>
<dbReference type="RefSeq" id="WP_317136267.1">
    <property type="nucleotide sequence ID" value="NZ_CP043875.1"/>
</dbReference>
<dbReference type="KEGG" id="mefw:F1737_09085"/>
<dbReference type="GeneID" id="85230317"/>
<sequence length="170" mass="18451">MTSKEDITKNIELIKSGELEEKRAAVTFLSDAGEDAVDALCELLSSETDNDSRWYAASALARIGEPALDSLMLLLKTYPDDNVKRYAAAAVAGIGKPAVKPLIEVFLEDDGPTRGLASRALVRIGEDSVEELNRFISETEPKDTAHRCAVITLEKLCSNAPDAVEEVLEK</sequence>
<accession>A0AA97I4X4</accession>
<dbReference type="Proteomes" id="UP001301797">
    <property type="component" value="Chromosome"/>
</dbReference>
<proteinExistence type="predicted"/>
<dbReference type="EMBL" id="CP043875">
    <property type="protein sequence ID" value="WOF16831.1"/>
    <property type="molecule type" value="Genomic_DNA"/>
</dbReference>